<name>A0ABD3ST43_9STRA</name>
<dbReference type="GO" id="GO:0009165">
    <property type="term" value="P:nucleotide biosynthetic process"/>
    <property type="evidence" value="ECO:0007669"/>
    <property type="project" value="UniProtKB-KW"/>
</dbReference>
<dbReference type="GO" id="GO:0046872">
    <property type="term" value="F:metal ion binding"/>
    <property type="evidence" value="ECO:0007669"/>
    <property type="project" value="UniProtKB-KW"/>
</dbReference>
<dbReference type="EMBL" id="JALLPB020000004">
    <property type="protein sequence ID" value="KAL3827418.1"/>
    <property type="molecule type" value="Genomic_DNA"/>
</dbReference>
<dbReference type="SUPFAM" id="SSF53927">
    <property type="entry name" value="Cytidine deaminase-like"/>
    <property type="match status" value="2"/>
</dbReference>
<dbReference type="EC" id="3.5.4.12" evidence="7"/>
<dbReference type="PANTHER" id="PTHR11086">
    <property type="entry name" value="DEOXYCYTIDYLATE DEAMINASE-RELATED"/>
    <property type="match status" value="1"/>
</dbReference>
<organism evidence="12 13">
    <name type="scientific">Cyclostephanos tholiformis</name>
    <dbReference type="NCBI Taxonomy" id="382380"/>
    <lineage>
        <taxon>Eukaryota</taxon>
        <taxon>Sar</taxon>
        <taxon>Stramenopiles</taxon>
        <taxon>Ochrophyta</taxon>
        <taxon>Bacillariophyta</taxon>
        <taxon>Coscinodiscophyceae</taxon>
        <taxon>Thalassiosirophycidae</taxon>
        <taxon>Stephanodiscales</taxon>
        <taxon>Stephanodiscaceae</taxon>
        <taxon>Cyclostephanos</taxon>
    </lineage>
</organism>
<feature type="compositionally biased region" description="Low complexity" evidence="9">
    <location>
        <begin position="100"/>
        <end position="114"/>
    </location>
</feature>
<evidence type="ECO:0000259" key="11">
    <source>
        <dbReference type="PROSITE" id="PS51747"/>
    </source>
</evidence>
<keyword evidence="5" id="KW-0378">Hydrolase</keyword>
<evidence type="ECO:0000256" key="7">
    <source>
        <dbReference type="ARBA" id="ARBA00038938"/>
    </source>
</evidence>
<evidence type="ECO:0000256" key="10">
    <source>
        <dbReference type="SAM" id="SignalP"/>
    </source>
</evidence>
<dbReference type="InterPro" id="IPR002125">
    <property type="entry name" value="CMP_dCMP_dom"/>
</dbReference>
<comment type="caution">
    <text evidence="12">The sequence shown here is derived from an EMBL/GenBank/DDBJ whole genome shotgun (WGS) entry which is preliminary data.</text>
</comment>
<proteinExistence type="inferred from homology"/>
<dbReference type="InterPro" id="IPR035105">
    <property type="entry name" value="Deoxycytidylate_deaminase_dom"/>
</dbReference>
<feature type="domain" description="CMP/dCMP-type deaminase" evidence="11">
    <location>
        <begin position="167"/>
        <end position="312"/>
    </location>
</feature>
<evidence type="ECO:0000256" key="6">
    <source>
        <dbReference type="ARBA" id="ARBA00022833"/>
    </source>
</evidence>
<keyword evidence="10" id="KW-0732">Signal</keyword>
<evidence type="ECO:0000256" key="3">
    <source>
        <dbReference type="ARBA" id="ARBA00022723"/>
    </source>
</evidence>
<evidence type="ECO:0000256" key="1">
    <source>
        <dbReference type="ARBA" id="ARBA00001947"/>
    </source>
</evidence>
<feature type="compositionally biased region" description="Polar residues" evidence="9">
    <location>
        <begin position="49"/>
        <end position="70"/>
    </location>
</feature>
<keyword evidence="3" id="KW-0479">Metal-binding</keyword>
<dbReference type="FunFam" id="3.40.140.10:FF:000021">
    <property type="entry name" value="Deoxycytidylate deaminase"/>
    <property type="match status" value="1"/>
</dbReference>
<dbReference type="InterPro" id="IPR015517">
    <property type="entry name" value="dCMP_deaminase-rel"/>
</dbReference>
<keyword evidence="6" id="KW-0862">Zinc</keyword>
<feature type="compositionally biased region" description="Basic and acidic residues" evidence="9">
    <location>
        <begin position="115"/>
        <end position="126"/>
    </location>
</feature>
<gene>
    <name evidence="12" type="ORF">ACHAXA_003152</name>
</gene>
<protein>
    <recommendedName>
        <fullName evidence="8">dCMP deaminase</fullName>
        <ecNumber evidence="7">3.5.4.12</ecNumber>
    </recommendedName>
    <alternativeName>
        <fullName evidence="8">dCMP deaminase</fullName>
    </alternativeName>
</protein>
<dbReference type="InterPro" id="IPR016192">
    <property type="entry name" value="APOBEC/CMP_deaminase_Zn-bd"/>
</dbReference>
<dbReference type="Pfam" id="PF00383">
    <property type="entry name" value="dCMP_cyt_deam_1"/>
    <property type="match status" value="2"/>
</dbReference>
<dbReference type="GO" id="GO:0004132">
    <property type="term" value="F:dCMP deaminase activity"/>
    <property type="evidence" value="ECO:0007669"/>
    <property type="project" value="UniProtKB-EC"/>
</dbReference>
<dbReference type="Proteomes" id="UP001530377">
    <property type="component" value="Unassembled WGS sequence"/>
</dbReference>
<sequence length="543" mass="59604">MPYLPRGAILSSTLLLVGAIAITSSSSPSSSSSSSSSFSSSIHRQTTTTAKVDINNADSSNLSSRPLTPTTKRRSMMSESMITKMTNDREEDIDSTEVDTNNATMTTKASTKTTRPVDDGDDEKCRRSSSSSTNAEERRIRDLVHSESRGYDLHSPNNIEKRGDYLSWDDYFLAVACLSARRSKDPTVGGRGWRLGGGACVVDVVGRIVGIGYDGFPRGCSDDCLPWASASCGAREGGEGSSSPLPWLETKEPYLCRAEINAILNKCSSDVVGGRMYVPNFPSNECAKFIIQSGIREIRYVDDEDPDSDSSRASRILFELAGVKMTKITPGVSSIRIDFCSPCDDTDVGAMGGSKPGRDVVEMEKYLGLLRREASMDPFEYGVTRRMDYLSWDEYFMGVAFLSGHRSKDPMTQVGACLVDADKCIVGIGYNGFPRGCSDDVLPWARSAQDELHKKYPYVVHAEVNAILNKCSASVRGATLYVALFPCNECAKVIIQSGIREVVYLNDHYHDTDACRASRIMFEMAGVNLRRYQPECQKIVIDF</sequence>
<evidence type="ECO:0000313" key="12">
    <source>
        <dbReference type="EMBL" id="KAL3827418.1"/>
    </source>
</evidence>
<evidence type="ECO:0000256" key="8">
    <source>
        <dbReference type="ARBA" id="ARBA00041763"/>
    </source>
</evidence>
<dbReference type="InterPro" id="IPR016193">
    <property type="entry name" value="Cytidine_deaminase-like"/>
</dbReference>
<evidence type="ECO:0000256" key="2">
    <source>
        <dbReference type="ARBA" id="ARBA00006576"/>
    </source>
</evidence>
<evidence type="ECO:0000256" key="4">
    <source>
        <dbReference type="ARBA" id="ARBA00022727"/>
    </source>
</evidence>
<evidence type="ECO:0000313" key="13">
    <source>
        <dbReference type="Proteomes" id="UP001530377"/>
    </source>
</evidence>
<comment type="cofactor">
    <cofactor evidence="1">
        <name>Zn(2+)</name>
        <dbReference type="ChEBI" id="CHEBI:29105"/>
    </cofactor>
</comment>
<feature type="region of interest" description="Disordered" evidence="9">
    <location>
        <begin position="49"/>
        <end position="143"/>
    </location>
</feature>
<dbReference type="PROSITE" id="PS00903">
    <property type="entry name" value="CYT_DCMP_DEAMINASES_1"/>
    <property type="match status" value="1"/>
</dbReference>
<dbReference type="PROSITE" id="PS51747">
    <property type="entry name" value="CYT_DCMP_DEAMINASES_2"/>
    <property type="match status" value="2"/>
</dbReference>
<feature type="domain" description="CMP/dCMP-type deaminase" evidence="11">
    <location>
        <begin position="391"/>
        <end position="522"/>
    </location>
</feature>
<keyword evidence="13" id="KW-1185">Reference proteome</keyword>
<dbReference type="CDD" id="cd01286">
    <property type="entry name" value="deoxycytidylate_deaminase"/>
    <property type="match status" value="1"/>
</dbReference>
<reference evidence="12 13" key="1">
    <citation type="submission" date="2024-10" db="EMBL/GenBank/DDBJ databases">
        <title>Updated reference genomes for cyclostephanoid diatoms.</title>
        <authorList>
            <person name="Roberts W.R."/>
            <person name="Alverson A.J."/>
        </authorList>
    </citation>
    <scope>NUCLEOTIDE SEQUENCE [LARGE SCALE GENOMIC DNA]</scope>
    <source>
        <strain evidence="12 13">AJA228-03</strain>
    </source>
</reference>
<keyword evidence="4" id="KW-0545">Nucleotide biosynthesis</keyword>
<evidence type="ECO:0000256" key="9">
    <source>
        <dbReference type="SAM" id="MobiDB-lite"/>
    </source>
</evidence>
<comment type="similarity">
    <text evidence="2">Belongs to the cytidine and deoxycytidylate deaminase family.</text>
</comment>
<evidence type="ECO:0000256" key="5">
    <source>
        <dbReference type="ARBA" id="ARBA00022801"/>
    </source>
</evidence>
<accession>A0ABD3ST43</accession>
<feature type="chain" id="PRO_5044748710" description="dCMP deaminase" evidence="10">
    <location>
        <begin position="20"/>
        <end position="543"/>
    </location>
</feature>
<dbReference type="AlphaFoldDB" id="A0ABD3ST43"/>
<feature type="signal peptide" evidence="10">
    <location>
        <begin position="1"/>
        <end position="19"/>
    </location>
</feature>
<dbReference type="Gene3D" id="3.40.140.10">
    <property type="entry name" value="Cytidine Deaminase, domain 2"/>
    <property type="match status" value="2"/>
</dbReference>
<dbReference type="PANTHER" id="PTHR11086:SF18">
    <property type="entry name" value="DEOXYCYTIDYLATE DEAMINASE"/>
    <property type="match status" value="1"/>
</dbReference>